<keyword evidence="3" id="KW-1185">Reference proteome</keyword>
<evidence type="ECO:0000313" key="2">
    <source>
        <dbReference type="EMBL" id="KAI1887814.1"/>
    </source>
</evidence>
<protein>
    <submittedName>
        <fullName evidence="2">Uncharacterized protein</fullName>
    </submittedName>
</protein>
<gene>
    <name evidence="2" type="ORF">AGOR_G00194230</name>
</gene>
<dbReference type="EMBL" id="JAERUA010000018">
    <property type="protein sequence ID" value="KAI1887814.1"/>
    <property type="molecule type" value="Genomic_DNA"/>
</dbReference>
<feature type="region of interest" description="Disordered" evidence="1">
    <location>
        <begin position="59"/>
        <end position="86"/>
    </location>
</feature>
<comment type="caution">
    <text evidence="2">The sequence shown here is derived from an EMBL/GenBank/DDBJ whole genome shotgun (WGS) entry which is preliminary data.</text>
</comment>
<feature type="compositionally biased region" description="Polar residues" evidence="1">
    <location>
        <begin position="72"/>
        <end position="86"/>
    </location>
</feature>
<accession>A0A8T3CWW9</accession>
<sequence length="86" mass="9624">MRSTKFRHSAKGCRYINTQCDITGNPAQWQTASLRNFQNLLTRLQVIGQLSLVQHATQRSSSGKRLFFSGPPSVSDSEVLQTRATL</sequence>
<dbReference type="Proteomes" id="UP000829720">
    <property type="component" value="Unassembled WGS sequence"/>
</dbReference>
<organism evidence="2 3">
    <name type="scientific">Albula goreensis</name>
    <dbReference type="NCBI Taxonomy" id="1534307"/>
    <lineage>
        <taxon>Eukaryota</taxon>
        <taxon>Metazoa</taxon>
        <taxon>Chordata</taxon>
        <taxon>Craniata</taxon>
        <taxon>Vertebrata</taxon>
        <taxon>Euteleostomi</taxon>
        <taxon>Actinopterygii</taxon>
        <taxon>Neopterygii</taxon>
        <taxon>Teleostei</taxon>
        <taxon>Albuliformes</taxon>
        <taxon>Albulidae</taxon>
        <taxon>Albula</taxon>
    </lineage>
</organism>
<reference evidence="2" key="1">
    <citation type="submission" date="2021-01" db="EMBL/GenBank/DDBJ databases">
        <authorList>
            <person name="Zahm M."/>
            <person name="Roques C."/>
            <person name="Cabau C."/>
            <person name="Klopp C."/>
            <person name="Donnadieu C."/>
            <person name="Jouanno E."/>
            <person name="Lampietro C."/>
            <person name="Louis A."/>
            <person name="Herpin A."/>
            <person name="Echchiki A."/>
            <person name="Berthelot C."/>
            <person name="Parey E."/>
            <person name="Roest-Crollius H."/>
            <person name="Braasch I."/>
            <person name="Postlethwait J."/>
            <person name="Bobe J."/>
            <person name="Montfort J."/>
            <person name="Bouchez O."/>
            <person name="Begum T."/>
            <person name="Mejri S."/>
            <person name="Adams A."/>
            <person name="Chen W.-J."/>
            <person name="Guiguen Y."/>
        </authorList>
    </citation>
    <scope>NUCLEOTIDE SEQUENCE</scope>
    <source>
        <tissue evidence="2">Blood</tissue>
    </source>
</reference>
<evidence type="ECO:0000313" key="3">
    <source>
        <dbReference type="Proteomes" id="UP000829720"/>
    </source>
</evidence>
<dbReference type="AlphaFoldDB" id="A0A8T3CWW9"/>
<proteinExistence type="predicted"/>
<name>A0A8T3CWW9_9TELE</name>
<evidence type="ECO:0000256" key="1">
    <source>
        <dbReference type="SAM" id="MobiDB-lite"/>
    </source>
</evidence>